<feature type="signal peptide" evidence="6">
    <location>
        <begin position="1"/>
        <end position="23"/>
    </location>
</feature>
<name>A0A174KUQ5_BACUN</name>
<dbReference type="GO" id="GO:0009279">
    <property type="term" value="C:cell outer membrane"/>
    <property type="evidence" value="ECO:0007669"/>
    <property type="project" value="UniProtKB-SubCell"/>
</dbReference>
<evidence type="ECO:0000313" key="14">
    <source>
        <dbReference type="Proteomes" id="UP000095614"/>
    </source>
</evidence>
<evidence type="ECO:0000256" key="1">
    <source>
        <dbReference type="ARBA" id="ARBA00004442"/>
    </source>
</evidence>
<dbReference type="PROSITE" id="PS51257">
    <property type="entry name" value="PROKAR_LIPOPROTEIN"/>
    <property type="match status" value="1"/>
</dbReference>
<reference evidence="13 14" key="1">
    <citation type="submission" date="2015-09" db="EMBL/GenBank/DDBJ databases">
        <authorList>
            <consortium name="Pathogen Informatics"/>
        </authorList>
    </citation>
    <scope>NUCLEOTIDE SEQUENCE [LARGE SCALE GENOMIC DNA]</scope>
    <source>
        <strain evidence="9 13">2789STDY5608791</strain>
        <strain evidence="10 14">2789STDY5834847</strain>
    </source>
</reference>
<gene>
    <name evidence="9" type="ORF">ERS417307_03178</name>
    <name evidence="10" type="ORF">ERS852462_03882</name>
    <name evidence="11" type="ORF">GAQ34_14800</name>
    <name evidence="12" type="ORF">POY80_07095</name>
</gene>
<evidence type="ECO:0000313" key="11">
    <source>
        <dbReference type="EMBL" id="KAB4183762.1"/>
    </source>
</evidence>
<evidence type="ECO:0000256" key="4">
    <source>
        <dbReference type="ARBA" id="ARBA00023136"/>
    </source>
</evidence>
<dbReference type="Pfam" id="PF07980">
    <property type="entry name" value="SusD_RagB"/>
    <property type="match status" value="1"/>
</dbReference>
<evidence type="ECO:0000313" key="9">
    <source>
        <dbReference type="EMBL" id="CUP14591.1"/>
    </source>
</evidence>
<dbReference type="Proteomes" id="UP001218502">
    <property type="component" value="Unassembled WGS sequence"/>
</dbReference>
<organism evidence="9 13">
    <name type="scientific">Bacteroides uniformis</name>
    <dbReference type="NCBI Taxonomy" id="820"/>
    <lineage>
        <taxon>Bacteria</taxon>
        <taxon>Pseudomonadati</taxon>
        <taxon>Bacteroidota</taxon>
        <taxon>Bacteroidia</taxon>
        <taxon>Bacteroidales</taxon>
        <taxon>Bacteroidaceae</taxon>
        <taxon>Bacteroides</taxon>
    </lineage>
</organism>
<dbReference type="Proteomes" id="UP000095419">
    <property type="component" value="Unassembled WGS sequence"/>
</dbReference>
<dbReference type="EMBL" id="JAQNQY010000006">
    <property type="protein sequence ID" value="MDC1752206.1"/>
    <property type="molecule type" value="Genomic_DNA"/>
</dbReference>
<keyword evidence="4" id="KW-0472">Membrane</keyword>
<dbReference type="EMBL" id="WCUA01000017">
    <property type="protein sequence ID" value="KAB4183762.1"/>
    <property type="molecule type" value="Genomic_DNA"/>
</dbReference>
<evidence type="ECO:0000256" key="5">
    <source>
        <dbReference type="ARBA" id="ARBA00023237"/>
    </source>
</evidence>
<keyword evidence="5" id="KW-0998">Cell outer membrane</keyword>
<dbReference type="Pfam" id="PF14322">
    <property type="entry name" value="SusD-like_3"/>
    <property type="match status" value="1"/>
</dbReference>
<reference evidence="11 15" key="2">
    <citation type="journal article" date="2019" name="Nat. Med.">
        <title>A library of human gut bacterial isolates paired with longitudinal multiomics data enables mechanistic microbiome research.</title>
        <authorList>
            <person name="Poyet M."/>
            <person name="Groussin M."/>
            <person name="Gibbons S.M."/>
            <person name="Avila-Pacheco J."/>
            <person name="Jiang X."/>
            <person name="Kearney S.M."/>
            <person name="Perrotta A.R."/>
            <person name="Berdy B."/>
            <person name="Zhao S."/>
            <person name="Lieberman T.D."/>
            <person name="Swanson P.K."/>
            <person name="Smith M."/>
            <person name="Roesemann S."/>
            <person name="Alexander J.E."/>
            <person name="Rich S.A."/>
            <person name="Livny J."/>
            <person name="Vlamakis H."/>
            <person name="Clish C."/>
            <person name="Bullock K."/>
            <person name="Deik A."/>
            <person name="Scott J."/>
            <person name="Pierce K.A."/>
            <person name="Xavier R.J."/>
            <person name="Alm E.J."/>
        </authorList>
    </citation>
    <scope>NUCLEOTIDE SEQUENCE [LARGE SCALE GENOMIC DNA]</scope>
    <source>
        <strain evidence="11 15">BIOML-A21</strain>
    </source>
</reference>
<proteinExistence type="inferred from homology"/>
<dbReference type="Proteomes" id="UP000442334">
    <property type="component" value="Unassembled WGS sequence"/>
</dbReference>
<dbReference type="Proteomes" id="UP000095614">
    <property type="component" value="Unassembled WGS sequence"/>
</dbReference>
<dbReference type="InterPro" id="IPR033985">
    <property type="entry name" value="SusD-like_N"/>
</dbReference>
<evidence type="ECO:0000256" key="2">
    <source>
        <dbReference type="ARBA" id="ARBA00006275"/>
    </source>
</evidence>
<feature type="domain" description="RagB/SusD" evidence="7">
    <location>
        <begin position="352"/>
        <end position="587"/>
    </location>
</feature>
<dbReference type="AlphaFoldDB" id="A0A174KUQ5"/>
<dbReference type="SUPFAM" id="SSF48452">
    <property type="entry name" value="TPR-like"/>
    <property type="match status" value="1"/>
</dbReference>
<evidence type="ECO:0000256" key="6">
    <source>
        <dbReference type="SAM" id="SignalP"/>
    </source>
</evidence>
<evidence type="ECO:0000313" key="13">
    <source>
        <dbReference type="Proteomes" id="UP000095419"/>
    </source>
</evidence>
<dbReference type="InterPro" id="IPR011990">
    <property type="entry name" value="TPR-like_helical_dom_sf"/>
</dbReference>
<keyword evidence="3 6" id="KW-0732">Signal</keyword>
<comment type="subcellular location">
    <subcellularLocation>
        <location evidence="1">Cell outer membrane</location>
    </subcellularLocation>
</comment>
<dbReference type="OrthoDB" id="5694214at2"/>
<evidence type="ECO:0000313" key="10">
    <source>
        <dbReference type="EMBL" id="CUP52340.1"/>
    </source>
</evidence>
<accession>A0A174KUQ5</accession>
<comment type="similarity">
    <text evidence="2">Belongs to the SusD family.</text>
</comment>
<evidence type="ECO:0000259" key="8">
    <source>
        <dbReference type="Pfam" id="PF14322"/>
    </source>
</evidence>
<reference evidence="12" key="3">
    <citation type="submission" date="2022-10" db="EMBL/GenBank/DDBJ databases">
        <title>Human gut microbiome strain richness.</title>
        <authorList>
            <person name="Chen-Liaw A."/>
        </authorList>
    </citation>
    <scope>NUCLEOTIDE SEQUENCE</scope>
    <source>
        <strain evidence="12">A1_m1001262Bd0_191120</strain>
    </source>
</reference>
<feature type="chain" id="PRO_5014251816" evidence="6">
    <location>
        <begin position="24"/>
        <end position="587"/>
    </location>
</feature>
<dbReference type="InterPro" id="IPR012944">
    <property type="entry name" value="SusD_RagB_dom"/>
</dbReference>
<dbReference type="EMBL" id="CZAF01000013">
    <property type="protein sequence ID" value="CUP52340.1"/>
    <property type="molecule type" value="Genomic_DNA"/>
</dbReference>
<protein>
    <submittedName>
        <fullName evidence="9">Putative outer membrane protein</fullName>
    </submittedName>
    <submittedName>
        <fullName evidence="11">RagB/SusD family nutrient uptake outer membrane protein</fullName>
    </submittedName>
</protein>
<dbReference type="Gene3D" id="1.25.40.390">
    <property type="match status" value="1"/>
</dbReference>
<evidence type="ECO:0000256" key="3">
    <source>
        <dbReference type="ARBA" id="ARBA00022729"/>
    </source>
</evidence>
<feature type="domain" description="SusD-like N-terminal" evidence="8">
    <location>
        <begin position="101"/>
        <end position="232"/>
    </location>
</feature>
<sequence>MKKKILGLVTIAILLLSSCSDFLDEVAYDKFQKEDALSNPTLVYINSVAAIYSGMGLQGTCFEFRTYPYSFLSEFTSDLAMLPGRQGDWVDGGFHQNAFLHSWSPSYAAFLATWNDIYKQISLCNSAYEDLQDMIDKGGEDYLKDYQYEIRACRAFYYYHAINLFGRVPIIVSSDTKVADVKQPNRTQVYDFLRDELTDIIPHLPEAKSADSNSQYYGRITKAVGYMMMAKLAINAPIFSKEDWNDGSFTGGINAVESYITNAGKNITITLEGTTRNAWETVIYCKQRIKELGYALADNFKSNFLVGNEGSIENIFIRPNDTDTYRLSQNLHWYSLHYAHSAAMGFNGGNGPIATIEAVKIFGATYDEATETADYSATDPRWDMSFFYGDVYVDGKRIASQVSESYNPYGTYLPFQARIDYDVTSYSDPKGLYIVKWAGARVKKLELDKTDKNTMWAHYTNADFVVYRYADALLLAAEAQYRLGNISEALTLVNEVRNRVNAQPRETLTLQDLLDERALELMWEPVRREDQIRFGTYTEATDDKYPGVPHANSAGDWVYDANGYTTVFPIPIDVLNLNKNLTQNPGY</sequence>
<dbReference type="RefSeq" id="WP_022401574.1">
    <property type="nucleotide sequence ID" value="NZ_CABKOQ010000015.1"/>
</dbReference>
<evidence type="ECO:0000313" key="12">
    <source>
        <dbReference type="EMBL" id="MDC1752206.1"/>
    </source>
</evidence>
<dbReference type="EMBL" id="CYZF01000009">
    <property type="protein sequence ID" value="CUP14591.1"/>
    <property type="molecule type" value="Genomic_DNA"/>
</dbReference>
<evidence type="ECO:0000259" key="7">
    <source>
        <dbReference type="Pfam" id="PF07980"/>
    </source>
</evidence>
<evidence type="ECO:0000313" key="15">
    <source>
        <dbReference type="Proteomes" id="UP000442334"/>
    </source>
</evidence>